<evidence type="ECO:0000256" key="2">
    <source>
        <dbReference type="ARBA" id="ARBA00022475"/>
    </source>
</evidence>
<dbReference type="SUPFAM" id="SSF103473">
    <property type="entry name" value="MFS general substrate transporter"/>
    <property type="match status" value="1"/>
</dbReference>
<dbReference type="Gene3D" id="1.20.1250.20">
    <property type="entry name" value="MFS general substrate transporter like domains"/>
    <property type="match status" value="1"/>
</dbReference>
<feature type="transmembrane region" description="Helical" evidence="7">
    <location>
        <begin position="283"/>
        <end position="305"/>
    </location>
</feature>
<dbReference type="GO" id="GO:0005886">
    <property type="term" value="C:plasma membrane"/>
    <property type="evidence" value="ECO:0007669"/>
    <property type="project" value="UniProtKB-SubCell"/>
</dbReference>
<feature type="transmembrane region" description="Helical" evidence="7">
    <location>
        <begin position="246"/>
        <end position="263"/>
    </location>
</feature>
<feature type="transmembrane region" description="Helical" evidence="7">
    <location>
        <begin position="342"/>
        <end position="362"/>
    </location>
</feature>
<name>A0A5S4VW54_9BRAD</name>
<comment type="caution">
    <text evidence="9">The sequence shown here is derived from an EMBL/GenBank/DDBJ whole genome shotgun (WGS) entry which is preliminary data.</text>
</comment>
<dbReference type="RefSeq" id="WP_148756207.1">
    <property type="nucleotide sequence ID" value="NZ_VSSR01000087.1"/>
</dbReference>
<feature type="transmembrane region" description="Helical" evidence="7">
    <location>
        <begin position="317"/>
        <end position="336"/>
    </location>
</feature>
<feature type="region of interest" description="Disordered" evidence="6">
    <location>
        <begin position="1"/>
        <end position="29"/>
    </location>
</feature>
<organism evidence="9 10">
    <name type="scientific">Bradyrhizobium cytisi</name>
    <dbReference type="NCBI Taxonomy" id="515489"/>
    <lineage>
        <taxon>Bacteria</taxon>
        <taxon>Pseudomonadati</taxon>
        <taxon>Pseudomonadota</taxon>
        <taxon>Alphaproteobacteria</taxon>
        <taxon>Hyphomicrobiales</taxon>
        <taxon>Nitrobacteraceae</taxon>
        <taxon>Bradyrhizobium</taxon>
    </lineage>
</organism>
<feature type="transmembrane region" description="Helical" evidence="7">
    <location>
        <begin position="39"/>
        <end position="57"/>
    </location>
</feature>
<dbReference type="PROSITE" id="PS50850">
    <property type="entry name" value="MFS"/>
    <property type="match status" value="1"/>
</dbReference>
<feature type="transmembrane region" description="Helical" evidence="7">
    <location>
        <begin position="83"/>
        <end position="105"/>
    </location>
</feature>
<dbReference type="OrthoDB" id="272777at2"/>
<keyword evidence="10" id="KW-1185">Reference proteome</keyword>
<dbReference type="InterPro" id="IPR050189">
    <property type="entry name" value="MFS_Efflux_Transporters"/>
</dbReference>
<feature type="compositionally biased region" description="Basic and acidic residues" evidence="6">
    <location>
        <begin position="13"/>
        <end position="29"/>
    </location>
</feature>
<keyword evidence="3 7" id="KW-0812">Transmembrane</keyword>
<accession>A0A5S4VW54</accession>
<dbReference type="Proteomes" id="UP000324853">
    <property type="component" value="Unassembled WGS sequence"/>
</dbReference>
<evidence type="ECO:0000256" key="4">
    <source>
        <dbReference type="ARBA" id="ARBA00022989"/>
    </source>
</evidence>
<feature type="transmembrane region" description="Helical" evidence="7">
    <location>
        <begin position="117"/>
        <end position="138"/>
    </location>
</feature>
<feature type="transmembrane region" description="Helical" evidence="7">
    <location>
        <begin position="374"/>
        <end position="397"/>
    </location>
</feature>
<keyword evidence="5 7" id="KW-0472">Membrane</keyword>
<dbReference type="InterPro" id="IPR011701">
    <property type="entry name" value="MFS"/>
</dbReference>
<dbReference type="PANTHER" id="PTHR43124:SF3">
    <property type="entry name" value="CHLORAMPHENICOL EFFLUX PUMP RV0191"/>
    <property type="match status" value="1"/>
</dbReference>
<evidence type="ECO:0000256" key="7">
    <source>
        <dbReference type="SAM" id="Phobius"/>
    </source>
</evidence>
<keyword evidence="2" id="KW-1003">Cell membrane</keyword>
<evidence type="ECO:0000256" key="6">
    <source>
        <dbReference type="SAM" id="MobiDB-lite"/>
    </source>
</evidence>
<protein>
    <submittedName>
        <fullName evidence="9">MFS transporter</fullName>
    </submittedName>
</protein>
<evidence type="ECO:0000256" key="1">
    <source>
        <dbReference type="ARBA" id="ARBA00004651"/>
    </source>
</evidence>
<feature type="transmembrane region" description="Helical" evidence="7">
    <location>
        <begin position="409"/>
        <end position="432"/>
    </location>
</feature>
<dbReference type="Pfam" id="PF07690">
    <property type="entry name" value="MFS_1"/>
    <property type="match status" value="1"/>
</dbReference>
<sequence length="477" mass="51878">MSTFDSCQTPFAKDSRARRSTRSDATEQISREKPVNRPWSWRIISCVFLPFAAGYYLSYLFRMINTLICGRLASELELGTADLGLLTSIYFLIVTGSQIPLGMLLDRFGPRRVQSALLLLAAAGAALFGLSSGFLSLLLGRTMIAFGTAASLMSGLKTIVLWFPRERVALVNGYMIMLGALGAVTATAPAEALLNWIGWRGLFEVLAVSSATTAAAIYFLVPEQDAATKSPPGIVSLKTVYTDGRFWRIAPISSTCIGSAWALQSLWAASWLSDVEGLDRTSLVTQLFVMAVALSIGALLLGGVADSLRRHGKNIETLLAIIAAVFIAAELALILHPPFLSLPSWIIVAVVGSAIALSYAIIGDYFPAELIARANGVLNVLHFGWAFLVQYGTGLILEQWPAKDGHYPSIAYQTAFSINVLLQLAALVWFIAPWLKELNWKTQIALRRKSTDQSRSVQVVIPSAEMVILEADEDVEW</sequence>
<evidence type="ECO:0000256" key="3">
    <source>
        <dbReference type="ARBA" id="ARBA00022692"/>
    </source>
</evidence>
<dbReference type="GO" id="GO:0022857">
    <property type="term" value="F:transmembrane transporter activity"/>
    <property type="evidence" value="ECO:0007669"/>
    <property type="project" value="InterPro"/>
</dbReference>
<dbReference type="EMBL" id="VSSR01000087">
    <property type="protein sequence ID" value="TYL72274.1"/>
    <property type="molecule type" value="Genomic_DNA"/>
</dbReference>
<feature type="transmembrane region" description="Helical" evidence="7">
    <location>
        <begin position="144"/>
        <end position="163"/>
    </location>
</feature>
<feature type="transmembrane region" description="Helical" evidence="7">
    <location>
        <begin position="170"/>
        <end position="190"/>
    </location>
</feature>
<dbReference type="InterPro" id="IPR020846">
    <property type="entry name" value="MFS_dom"/>
</dbReference>
<proteinExistence type="predicted"/>
<evidence type="ECO:0000259" key="8">
    <source>
        <dbReference type="PROSITE" id="PS50850"/>
    </source>
</evidence>
<gene>
    <name evidence="9" type="ORF">FXB38_38955</name>
</gene>
<evidence type="ECO:0000256" key="5">
    <source>
        <dbReference type="ARBA" id="ARBA00023136"/>
    </source>
</evidence>
<dbReference type="AlphaFoldDB" id="A0A5S4VW54"/>
<dbReference type="PANTHER" id="PTHR43124">
    <property type="entry name" value="PURINE EFFLUX PUMP PBUE"/>
    <property type="match status" value="1"/>
</dbReference>
<feature type="domain" description="Major facilitator superfamily (MFS) profile" evidence="8">
    <location>
        <begin position="47"/>
        <end position="437"/>
    </location>
</feature>
<keyword evidence="4 7" id="KW-1133">Transmembrane helix</keyword>
<reference evidence="9 10" key="1">
    <citation type="submission" date="2019-08" db="EMBL/GenBank/DDBJ databases">
        <title>Bradyrhizobium hipponensis sp. nov., a rhizobium isolated from a Lupinus angustifolius root nodule in Tunisia.</title>
        <authorList>
            <person name="Off K."/>
            <person name="Rejili M."/>
            <person name="Mars M."/>
            <person name="Brachmann A."/>
            <person name="Marin M."/>
        </authorList>
    </citation>
    <scope>NUCLEOTIDE SEQUENCE [LARGE SCALE GENOMIC DNA]</scope>
    <source>
        <strain evidence="9 10">CTAW11</strain>
    </source>
</reference>
<evidence type="ECO:0000313" key="9">
    <source>
        <dbReference type="EMBL" id="TYL72274.1"/>
    </source>
</evidence>
<dbReference type="InterPro" id="IPR036259">
    <property type="entry name" value="MFS_trans_sf"/>
</dbReference>
<evidence type="ECO:0000313" key="10">
    <source>
        <dbReference type="Proteomes" id="UP000324853"/>
    </source>
</evidence>
<comment type="subcellular location">
    <subcellularLocation>
        <location evidence="1">Cell membrane</location>
        <topology evidence="1">Multi-pass membrane protein</topology>
    </subcellularLocation>
</comment>
<feature type="transmembrane region" description="Helical" evidence="7">
    <location>
        <begin position="202"/>
        <end position="221"/>
    </location>
</feature>